<evidence type="ECO:0000313" key="8">
    <source>
        <dbReference type="EMBL" id="OLF17989.1"/>
    </source>
</evidence>
<feature type="domain" description="RDD" evidence="7">
    <location>
        <begin position="2"/>
        <end position="133"/>
    </location>
</feature>
<comment type="subcellular location">
    <subcellularLocation>
        <location evidence="1">Cell membrane</location>
        <topology evidence="1">Multi-pass membrane protein</topology>
    </subcellularLocation>
</comment>
<evidence type="ECO:0000256" key="2">
    <source>
        <dbReference type="ARBA" id="ARBA00022475"/>
    </source>
</evidence>
<dbReference type="EMBL" id="MSIE01000013">
    <property type="protein sequence ID" value="OLF17989.1"/>
    <property type="molecule type" value="Genomic_DNA"/>
</dbReference>
<keyword evidence="9" id="KW-1185">Reference proteome</keyword>
<feature type="transmembrane region" description="Helical" evidence="6">
    <location>
        <begin position="97"/>
        <end position="121"/>
    </location>
</feature>
<dbReference type="InterPro" id="IPR051791">
    <property type="entry name" value="Pra-immunoreactive"/>
</dbReference>
<dbReference type="InterPro" id="IPR010432">
    <property type="entry name" value="RDD"/>
</dbReference>
<keyword evidence="5 6" id="KW-0472">Membrane</keyword>
<evidence type="ECO:0000313" key="9">
    <source>
        <dbReference type="Proteomes" id="UP000185596"/>
    </source>
</evidence>
<dbReference type="Pfam" id="PF06271">
    <property type="entry name" value="RDD"/>
    <property type="match status" value="1"/>
</dbReference>
<feature type="transmembrane region" description="Helical" evidence="6">
    <location>
        <begin position="12"/>
        <end position="35"/>
    </location>
</feature>
<feature type="transmembrane region" description="Helical" evidence="6">
    <location>
        <begin position="42"/>
        <end position="62"/>
    </location>
</feature>
<keyword evidence="2" id="KW-1003">Cell membrane</keyword>
<evidence type="ECO:0000256" key="1">
    <source>
        <dbReference type="ARBA" id="ARBA00004651"/>
    </source>
</evidence>
<dbReference type="Proteomes" id="UP000185596">
    <property type="component" value="Unassembled WGS sequence"/>
</dbReference>
<name>A0A1Q8CUF9_9PSEU</name>
<sequence length="143" mass="15214">MLRRFLQYVLDRLIVFMAALVAAALCVRAAIPLIVSGAPPMLFFWLPVGGFVVGALAATVWVEVVAPLRSGGATPAMGWLGLRIQTVRGNPPSLGDLLLRSLLFAVDGLLMGLVGAVFIALTPRHQRVGDIVTRTVVVRADLS</sequence>
<organism evidence="8 9">
    <name type="scientific">Actinophytocola xanthii</name>
    <dbReference type="NCBI Taxonomy" id="1912961"/>
    <lineage>
        <taxon>Bacteria</taxon>
        <taxon>Bacillati</taxon>
        <taxon>Actinomycetota</taxon>
        <taxon>Actinomycetes</taxon>
        <taxon>Pseudonocardiales</taxon>
        <taxon>Pseudonocardiaceae</taxon>
    </lineage>
</organism>
<dbReference type="GO" id="GO:0005886">
    <property type="term" value="C:plasma membrane"/>
    <property type="evidence" value="ECO:0007669"/>
    <property type="project" value="UniProtKB-SubCell"/>
</dbReference>
<protein>
    <recommendedName>
        <fullName evidence="7">RDD domain-containing protein</fullName>
    </recommendedName>
</protein>
<evidence type="ECO:0000256" key="5">
    <source>
        <dbReference type="ARBA" id="ARBA00023136"/>
    </source>
</evidence>
<accession>A0A1Q8CUF9</accession>
<keyword evidence="3 6" id="KW-0812">Transmembrane</keyword>
<evidence type="ECO:0000256" key="3">
    <source>
        <dbReference type="ARBA" id="ARBA00022692"/>
    </source>
</evidence>
<dbReference type="PANTHER" id="PTHR36115">
    <property type="entry name" value="PROLINE-RICH ANTIGEN HOMOLOG-RELATED"/>
    <property type="match status" value="1"/>
</dbReference>
<dbReference type="AlphaFoldDB" id="A0A1Q8CUF9"/>
<comment type="caution">
    <text evidence="8">The sequence shown here is derived from an EMBL/GenBank/DDBJ whole genome shotgun (WGS) entry which is preliminary data.</text>
</comment>
<evidence type="ECO:0000256" key="4">
    <source>
        <dbReference type="ARBA" id="ARBA00022989"/>
    </source>
</evidence>
<dbReference type="STRING" id="1912961.BU204_08620"/>
<gene>
    <name evidence="8" type="ORF">BU204_08620</name>
</gene>
<dbReference type="PANTHER" id="PTHR36115:SF6">
    <property type="entry name" value="PROLINE-RICH ANTIGEN HOMOLOG"/>
    <property type="match status" value="1"/>
</dbReference>
<proteinExistence type="predicted"/>
<reference evidence="8 9" key="1">
    <citation type="submission" date="2016-12" db="EMBL/GenBank/DDBJ databases">
        <title>The draft genome sequence of Actinophytocola sp. 11-183.</title>
        <authorList>
            <person name="Wang W."/>
            <person name="Yuan L."/>
        </authorList>
    </citation>
    <scope>NUCLEOTIDE SEQUENCE [LARGE SCALE GENOMIC DNA]</scope>
    <source>
        <strain evidence="8 9">11-183</strain>
    </source>
</reference>
<keyword evidence="4 6" id="KW-1133">Transmembrane helix</keyword>
<evidence type="ECO:0000256" key="6">
    <source>
        <dbReference type="SAM" id="Phobius"/>
    </source>
</evidence>
<evidence type="ECO:0000259" key="7">
    <source>
        <dbReference type="Pfam" id="PF06271"/>
    </source>
</evidence>